<reference evidence="2 3" key="1">
    <citation type="journal article" date="2016" name="Nat. Commun.">
        <title>Thousands of microbial genomes shed light on interconnected biogeochemical processes in an aquifer system.</title>
        <authorList>
            <person name="Anantharaman K."/>
            <person name="Brown C.T."/>
            <person name="Hug L.A."/>
            <person name="Sharon I."/>
            <person name="Castelle C.J."/>
            <person name="Probst A.J."/>
            <person name="Thomas B.C."/>
            <person name="Singh A."/>
            <person name="Wilkins M.J."/>
            <person name="Karaoz U."/>
            <person name="Brodie E.L."/>
            <person name="Williams K.H."/>
            <person name="Hubbard S.S."/>
            <person name="Banfield J.F."/>
        </authorList>
    </citation>
    <scope>NUCLEOTIDE SEQUENCE [LARGE SCALE GENOMIC DNA]</scope>
</reference>
<feature type="transmembrane region" description="Helical" evidence="1">
    <location>
        <begin position="242"/>
        <end position="267"/>
    </location>
</feature>
<dbReference type="STRING" id="1798676.A3B90_02880"/>
<name>A0A1F6M364_9BACT</name>
<proteinExistence type="predicted"/>
<keyword evidence="1" id="KW-0812">Transmembrane</keyword>
<evidence type="ECO:0008006" key="4">
    <source>
        <dbReference type="Google" id="ProtNLM"/>
    </source>
</evidence>
<keyword evidence="1" id="KW-1133">Transmembrane helix</keyword>
<dbReference type="AlphaFoldDB" id="A0A1F6M364"/>
<accession>A0A1F6M364</accession>
<gene>
    <name evidence="2" type="ORF">A3B90_02880</name>
</gene>
<dbReference type="EMBL" id="MFPX01000025">
    <property type="protein sequence ID" value="OGH66015.1"/>
    <property type="molecule type" value="Genomic_DNA"/>
</dbReference>
<keyword evidence="1" id="KW-0472">Membrane</keyword>
<evidence type="ECO:0000256" key="1">
    <source>
        <dbReference type="SAM" id="Phobius"/>
    </source>
</evidence>
<protein>
    <recommendedName>
        <fullName evidence="4">DUF916 domain-containing protein</fullName>
    </recommendedName>
</protein>
<comment type="caution">
    <text evidence="2">The sequence shown here is derived from an EMBL/GenBank/DDBJ whole genome shotgun (WGS) entry which is preliminary data.</text>
</comment>
<sequence length="273" mass="30736">MGQLFFFQDVKAFSIFPVRYTLVVDAGKTAVASVQIYNDEDSTIQVNPEVDAFALDPDTGHTLFGQSDSAKSWVKANVSSLTLSPKEKRTVDFTITVPPGSPVQSHYLALFLKQKSGLGQVGLGKRIGSLLFLHVSGEVSEKMLLQDFSFEKKGEKRNVHLQAYNNGSIHLLPSGTLRLSSWWGRQISILGVNEKQRKVLPNAEWREILEIKNIGVENIGKVQVDLHLKYGLTDQIVERTIYFWYMPWWFIVFSVLFVVSVGAGIFLKRSQKL</sequence>
<dbReference type="Proteomes" id="UP000178742">
    <property type="component" value="Unassembled WGS sequence"/>
</dbReference>
<evidence type="ECO:0000313" key="2">
    <source>
        <dbReference type="EMBL" id="OGH66015.1"/>
    </source>
</evidence>
<organism evidence="2 3">
    <name type="scientific">Candidatus Magasanikbacteria bacterium RIFCSPHIGHO2_02_FULL_41_13</name>
    <dbReference type="NCBI Taxonomy" id="1798676"/>
    <lineage>
        <taxon>Bacteria</taxon>
        <taxon>Candidatus Magasanikiibacteriota</taxon>
    </lineage>
</organism>
<evidence type="ECO:0000313" key="3">
    <source>
        <dbReference type="Proteomes" id="UP000178742"/>
    </source>
</evidence>